<evidence type="ECO:0000256" key="6">
    <source>
        <dbReference type="RuleBase" id="RU003330"/>
    </source>
</evidence>
<sequence length="188" mass="21864">MRLVILGGPGAGKGTQANKLCNYFQIPLVSIGDILREAIAAETKLGKKAQPYVAKGELVPDMTMIKFVRDRLLQPDTKNGWLLDGYPRTAFQAEELDFLLDHLQQKLDWAIFLNVPEDVLIQRCKNREYRRTDDEPEIVKRRIDLFNQRTIPLLEYYEYYQRQRLISVHGEQTPEAIFQEVLTQIKTQ</sequence>
<dbReference type="GO" id="GO:0005524">
    <property type="term" value="F:ATP binding"/>
    <property type="evidence" value="ECO:0007669"/>
    <property type="project" value="UniProtKB-UniRule"/>
</dbReference>
<keyword evidence="5" id="KW-0963">Cytoplasm</keyword>
<feature type="region of interest" description="NMP" evidence="5">
    <location>
        <begin position="30"/>
        <end position="59"/>
    </location>
</feature>
<dbReference type="AlphaFoldDB" id="A0AAU8JJR8"/>
<dbReference type="RefSeq" id="WP_054466977.1">
    <property type="nucleotide sequence ID" value="NZ_CP159837.1"/>
</dbReference>
<dbReference type="NCBIfam" id="NF011100">
    <property type="entry name" value="PRK14527.1"/>
    <property type="match status" value="1"/>
</dbReference>
<keyword evidence="2 5" id="KW-0545">Nucleotide biosynthesis</keyword>
<comment type="caution">
    <text evidence="5">Lacks conserved residue(s) required for the propagation of feature annotation.</text>
</comment>
<feature type="binding site" evidence="5">
    <location>
        <position position="131"/>
    </location>
    <ligand>
        <name>AMP</name>
        <dbReference type="ChEBI" id="CHEBI:456215"/>
    </ligand>
</feature>
<dbReference type="GO" id="GO:0005737">
    <property type="term" value="C:cytoplasm"/>
    <property type="evidence" value="ECO:0007669"/>
    <property type="project" value="UniProtKB-SubCell"/>
</dbReference>
<feature type="binding site" evidence="5">
    <location>
        <begin position="10"/>
        <end position="15"/>
    </location>
    <ligand>
        <name>ATP</name>
        <dbReference type="ChEBI" id="CHEBI:30616"/>
    </ligand>
</feature>
<gene>
    <name evidence="5" type="primary">adk</name>
    <name evidence="8" type="ORF">ABWT76_002450</name>
</gene>
<dbReference type="InterPro" id="IPR027417">
    <property type="entry name" value="P-loop_NTPase"/>
</dbReference>
<dbReference type="PROSITE" id="PS00113">
    <property type="entry name" value="ADENYLATE_KINASE"/>
    <property type="match status" value="1"/>
</dbReference>
<comment type="subcellular location">
    <subcellularLocation>
        <location evidence="5 7">Cytoplasm</location>
    </subcellularLocation>
</comment>
<dbReference type="EMBL" id="CP159837">
    <property type="protein sequence ID" value="XCM39513.1"/>
    <property type="molecule type" value="Genomic_DNA"/>
</dbReference>
<proteinExistence type="inferred from homology"/>
<evidence type="ECO:0000256" key="5">
    <source>
        <dbReference type="HAMAP-Rule" id="MF_00235"/>
    </source>
</evidence>
<comment type="pathway">
    <text evidence="5">Purine metabolism; AMP biosynthesis via salvage pathway; AMP from ADP: step 1/1.</text>
</comment>
<evidence type="ECO:0000256" key="1">
    <source>
        <dbReference type="ARBA" id="ARBA00022679"/>
    </source>
</evidence>
<keyword evidence="5 7" id="KW-0067">ATP-binding</keyword>
<feature type="binding site" evidence="5">
    <location>
        <position position="36"/>
    </location>
    <ligand>
        <name>AMP</name>
        <dbReference type="ChEBI" id="CHEBI:456215"/>
    </ligand>
</feature>
<comment type="domain">
    <text evidence="5">Consists of three domains, a large central CORE domain and two small peripheral domains, NMPbind and LID, which undergo movements during catalysis. The LID domain closes over the site of phosphoryl transfer upon ATP binding. Assembling and dissambling the active center during each catalytic cycle provides an effective means to prevent ATP hydrolysis.</text>
</comment>
<accession>A0AAU8JJR8</accession>
<keyword evidence="4 5" id="KW-0418">Kinase</keyword>
<dbReference type="GO" id="GO:0044209">
    <property type="term" value="P:AMP salvage"/>
    <property type="evidence" value="ECO:0007669"/>
    <property type="project" value="UniProtKB-UniRule"/>
</dbReference>
<evidence type="ECO:0000256" key="2">
    <source>
        <dbReference type="ARBA" id="ARBA00022727"/>
    </source>
</evidence>
<feature type="binding site" evidence="5">
    <location>
        <position position="142"/>
    </location>
    <ligand>
        <name>AMP</name>
        <dbReference type="ChEBI" id="CHEBI:456215"/>
    </ligand>
</feature>
<evidence type="ECO:0000256" key="7">
    <source>
        <dbReference type="RuleBase" id="RU003331"/>
    </source>
</evidence>
<feature type="binding site" evidence="5">
    <location>
        <position position="92"/>
    </location>
    <ligand>
        <name>AMP</name>
        <dbReference type="ChEBI" id="CHEBI:456215"/>
    </ligand>
</feature>
<feature type="binding site" evidence="5">
    <location>
        <position position="172"/>
    </location>
    <ligand>
        <name>ATP</name>
        <dbReference type="ChEBI" id="CHEBI:30616"/>
    </ligand>
</feature>
<dbReference type="EC" id="2.7.4.3" evidence="5 7"/>
<evidence type="ECO:0000256" key="3">
    <source>
        <dbReference type="ARBA" id="ARBA00022741"/>
    </source>
</evidence>
<dbReference type="SUPFAM" id="SSF52540">
    <property type="entry name" value="P-loop containing nucleoside triphosphate hydrolases"/>
    <property type="match status" value="1"/>
</dbReference>
<dbReference type="InterPro" id="IPR000850">
    <property type="entry name" value="Adenylat/UMP-CMP_kin"/>
</dbReference>
<evidence type="ECO:0000313" key="8">
    <source>
        <dbReference type="EMBL" id="XCM39513.1"/>
    </source>
</evidence>
<organism evidence="8">
    <name type="scientific">Planktothricoides raciborskii GIHE-MW2</name>
    <dbReference type="NCBI Taxonomy" id="2792601"/>
    <lineage>
        <taxon>Bacteria</taxon>
        <taxon>Bacillati</taxon>
        <taxon>Cyanobacteriota</taxon>
        <taxon>Cyanophyceae</taxon>
        <taxon>Oscillatoriophycideae</taxon>
        <taxon>Oscillatoriales</taxon>
        <taxon>Oscillatoriaceae</taxon>
        <taxon>Planktothricoides</taxon>
    </lineage>
</organism>
<dbReference type="Gene3D" id="3.40.50.300">
    <property type="entry name" value="P-loop containing nucleotide triphosphate hydrolases"/>
    <property type="match status" value="1"/>
</dbReference>
<feature type="binding site" evidence="5">
    <location>
        <begin position="85"/>
        <end position="88"/>
    </location>
    <ligand>
        <name>AMP</name>
        <dbReference type="ChEBI" id="CHEBI:456215"/>
    </ligand>
</feature>
<dbReference type="NCBIfam" id="NF001381">
    <property type="entry name" value="PRK00279.1-3"/>
    <property type="match status" value="1"/>
</dbReference>
<comment type="similarity">
    <text evidence="5 6">Belongs to the adenylate kinase family.</text>
</comment>
<reference evidence="8" key="1">
    <citation type="submission" date="2024-07" db="EMBL/GenBank/DDBJ databases">
        <authorList>
            <person name="Kim Y.J."/>
            <person name="Jeong J.Y."/>
        </authorList>
    </citation>
    <scope>NUCLEOTIDE SEQUENCE</scope>
    <source>
        <strain evidence="8">GIHE-MW2</strain>
    </source>
</reference>
<dbReference type="PRINTS" id="PR00094">
    <property type="entry name" value="ADENYLTKNASE"/>
</dbReference>
<feature type="binding site" evidence="5">
    <location>
        <position position="127"/>
    </location>
    <ligand>
        <name>ATP</name>
        <dbReference type="ChEBI" id="CHEBI:30616"/>
    </ligand>
</feature>
<feature type="binding site" evidence="5">
    <location>
        <begin position="57"/>
        <end position="59"/>
    </location>
    <ligand>
        <name>AMP</name>
        <dbReference type="ChEBI" id="CHEBI:456215"/>
    </ligand>
</feature>
<dbReference type="CDD" id="cd01428">
    <property type="entry name" value="ADK"/>
    <property type="match status" value="1"/>
</dbReference>
<name>A0AAU8JJR8_9CYAN</name>
<keyword evidence="3 5" id="KW-0547">Nucleotide-binding</keyword>
<dbReference type="PANTHER" id="PTHR23359">
    <property type="entry name" value="NUCLEOTIDE KINASE"/>
    <property type="match status" value="1"/>
</dbReference>
<keyword evidence="1 5" id="KW-0808">Transferase</keyword>
<dbReference type="Pfam" id="PF00406">
    <property type="entry name" value="ADK"/>
    <property type="match status" value="1"/>
</dbReference>
<comment type="subunit">
    <text evidence="5 7">Monomer.</text>
</comment>
<comment type="function">
    <text evidence="5">Catalyzes the reversible transfer of the terminal phosphate group between ATP and AMP. Plays an important role in cellular energy homeostasis and in adenine nucleotide metabolism.</text>
</comment>
<dbReference type="InterPro" id="IPR033690">
    <property type="entry name" value="Adenylat_kinase_CS"/>
</dbReference>
<evidence type="ECO:0000256" key="4">
    <source>
        <dbReference type="ARBA" id="ARBA00022777"/>
    </source>
</evidence>
<comment type="catalytic activity">
    <reaction evidence="5 7">
        <text>AMP + ATP = 2 ADP</text>
        <dbReference type="Rhea" id="RHEA:12973"/>
        <dbReference type="ChEBI" id="CHEBI:30616"/>
        <dbReference type="ChEBI" id="CHEBI:456215"/>
        <dbReference type="ChEBI" id="CHEBI:456216"/>
        <dbReference type="EC" id="2.7.4.3"/>
    </reaction>
</comment>
<dbReference type="GO" id="GO:0004017">
    <property type="term" value="F:AMP kinase activity"/>
    <property type="evidence" value="ECO:0007669"/>
    <property type="project" value="UniProtKB-UniRule"/>
</dbReference>
<protein>
    <recommendedName>
        <fullName evidence="5 7">Adenylate kinase</fullName>
        <shortName evidence="5">AK</shortName>
        <ecNumber evidence="5 7">2.7.4.3</ecNumber>
    </recommendedName>
    <alternativeName>
        <fullName evidence="5">ATP-AMP transphosphorylase</fullName>
    </alternativeName>
    <alternativeName>
        <fullName evidence="5">ATP:AMP phosphotransferase</fullName>
    </alternativeName>
    <alternativeName>
        <fullName evidence="5">Adenylate monophosphate kinase</fullName>
    </alternativeName>
</protein>
<dbReference type="HAMAP" id="MF_00235">
    <property type="entry name" value="Adenylate_kinase_Adk"/>
    <property type="match status" value="1"/>
</dbReference>